<sequence>MKLTAGALATSLWLTIISATESPEATTTTTIFCAEPLIGSGHRASVVRVDSSAVEYALQCYAKDGRELPHCGILPERTMILTAGPSTMALTQSAEGYFTQTYDCKHNGVSSAKCDVRIVEPTRIQDNHLEIPNAKAYSSYLWNITITAGLEKLAAATGASQTLMSTAASTATQGGSSTAKPTATDKPGSASARAISLPLMGTILAFAMYVVGS</sequence>
<keyword evidence="3" id="KW-1185">Reference proteome</keyword>
<reference evidence="2" key="1">
    <citation type="submission" date="2023-06" db="EMBL/GenBank/DDBJ databases">
        <title>Conoideocrella luteorostrata (Hypocreales: Clavicipitaceae), a potential biocontrol fungus for elongate hemlock scale in United States Christmas tree production areas.</title>
        <authorList>
            <person name="Barrett H."/>
            <person name="Lovett B."/>
            <person name="Macias A.M."/>
            <person name="Stajich J.E."/>
            <person name="Kasson M.T."/>
        </authorList>
    </citation>
    <scope>NUCLEOTIDE SEQUENCE</scope>
    <source>
        <strain evidence="2">ARSEF 14590</strain>
    </source>
</reference>
<dbReference type="PANTHER" id="PTHR40640">
    <property type="entry name" value="ANCHORED GLYCOPROTEIN, PUTATIVE (AFU_ORTHOLOGUE AFUA_8G04860)-RELATED"/>
    <property type="match status" value="1"/>
</dbReference>
<gene>
    <name evidence="2" type="ORF">QQS21_007332</name>
</gene>
<dbReference type="Proteomes" id="UP001251528">
    <property type="component" value="Unassembled WGS sequence"/>
</dbReference>
<dbReference type="EMBL" id="JASWJB010000148">
    <property type="protein sequence ID" value="KAK2594974.1"/>
    <property type="molecule type" value="Genomic_DNA"/>
</dbReference>
<name>A0AAJ0FX51_9HYPO</name>
<evidence type="ECO:0000313" key="3">
    <source>
        <dbReference type="Proteomes" id="UP001251528"/>
    </source>
</evidence>
<protein>
    <submittedName>
        <fullName evidence="2">Uncharacterized protein</fullName>
    </submittedName>
</protein>
<comment type="caution">
    <text evidence="2">The sequence shown here is derived from an EMBL/GenBank/DDBJ whole genome shotgun (WGS) entry which is preliminary data.</text>
</comment>
<dbReference type="PANTHER" id="PTHR40640:SF1">
    <property type="entry name" value="ANCHORED GLYCOPROTEIN, PUTATIVE (AFU_ORTHOLOGUE AFUA_8G04860)-RELATED"/>
    <property type="match status" value="1"/>
</dbReference>
<keyword evidence="1" id="KW-0732">Signal</keyword>
<evidence type="ECO:0000313" key="2">
    <source>
        <dbReference type="EMBL" id="KAK2594974.1"/>
    </source>
</evidence>
<organism evidence="2 3">
    <name type="scientific">Conoideocrella luteorostrata</name>
    <dbReference type="NCBI Taxonomy" id="1105319"/>
    <lineage>
        <taxon>Eukaryota</taxon>
        <taxon>Fungi</taxon>
        <taxon>Dikarya</taxon>
        <taxon>Ascomycota</taxon>
        <taxon>Pezizomycotina</taxon>
        <taxon>Sordariomycetes</taxon>
        <taxon>Hypocreomycetidae</taxon>
        <taxon>Hypocreales</taxon>
        <taxon>Clavicipitaceae</taxon>
        <taxon>Conoideocrella</taxon>
    </lineage>
</organism>
<dbReference type="AlphaFoldDB" id="A0AAJ0FX51"/>
<feature type="signal peptide" evidence="1">
    <location>
        <begin position="1"/>
        <end position="19"/>
    </location>
</feature>
<accession>A0AAJ0FX51</accession>
<evidence type="ECO:0000256" key="1">
    <source>
        <dbReference type="SAM" id="SignalP"/>
    </source>
</evidence>
<feature type="chain" id="PRO_5042604320" evidence="1">
    <location>
        <begin position="20"/>
        <end position="213"/>
    </location>
</feature>
<proteinExistence type="predicted"/>